<proteinExistence type="predicted"/>
<dbReference type="EMBL" id="CP002391">
    <property type="protein sequence ID" value="EEQ64588.2"/>
    <property type="molecule type" value="Genomic_DNA"/>
</dbReference>
<dbReference type="Proteomes" id="UP000015927">
    <property type="component" value="Chromosome"/>
</dbReference>
<dbReference type="AlphaFoldDB" id="A0A826HGR2"/>
<accession>A0A826HGR2</accession>
<evidence type="ECO:0000313" key="1">
    <source>
        <dbReference type="EMBL" id="EEQ64588.2"/>
    </source>
</evidence>
<gene>
    <name evidence="1" type="ORF">LBPG_00037</name>
</gene>
<dbReference type="GeneID" id="57089517"/>
<reference evidence="1 2" key="1">
    <citation type="submission" date="2010-12" db="EMBL/GenBank/DDBJ databases">
        <title>The Genome Sequence of Lactobacillus paracasei subsp. paracasei strain 8700:2.</title>
        <authorList>
            <consortium name="The Broad Institute Genome Sequencing Platform"/>
            <person name="Ward D."/>
            <person name="Earl A."/>
            <person name="Feldgarden M."/>
            <person name="Young S.K."/>
            <person name="Gargeya S."/>
            <person name="Zeng Q."/>
            <person name="Alvarado L."/>
            <person name="Berlin A."/>
            <person name="Bochicchio J."/>
            <person name="Chapman S.B."/>
            <person name="Chen Z."/>
            <person name="Freedman E."/>
            <person name="Gellesch M."/>
            <person name="Goldberg J."/>
            <person name="Griggs A."/>
            <person name="Gujja S."/>
            <person name="Heilman E."/>
            <person name="Heiman D."/>
            <person name="Howarth C."/>
            <person name="Mehta T."/>
            <person name="Neiman D."/>
            <person name="Pearson M."/>
            <person name="Roberts A."/>
            <person name="Saif S."/>
            <person name="Shea T."/>
            <person name="Shenoy N."/>
            <person name="Sisk P."/>
            <person name="Stolte C."/>
            <person name="Sykes S."/>
            <person name="White J."/>
            <person name="Yandava C."/>
            <person name="Saulnier D."/>
            <person name="Haas B."/>
            <person name="Nusbaum C."/>
            <person name="Birren B."/>
        </authorList>
    </citation>
    <scope>NUCLEOTIDE SEQUENCE [LARGE SCALE GENOMIC DNA]</scope>
    <source>
        <strain evidence="1 2">8700:2</strain>
    </source>
</reference>
<dbReference type="InterPro" id="IPR036388">
    <property type="entry name" value="WH-like_DNA-bd_sf"/>
</dbReference>
<dbReference type="Gene3D" id="1.10.10.10">
    <property type="entry name" value="Winged helix-like DNA-binding domain superfamily/Winged helix DNA-binding domain"/>
    <property type="match status" value="1"/>
</dbReference>
<sequence length="152" mass="18145">MGPLSREHKSRFEWLQDYLELDDEIRYLEWKIRKSNAEVNRWSEGDLSRLHVSGSDSRAAHVGEEVPELQTKLTECKAEQYDLLKLIDSFSGYENQILKMKYVQGISLEDIADKLGYSYETIRAKHAELHRRLNWIDELEEQRRQLENRLDY</sequence>
<dbReference type="SUPFAM" id="SSF88659">
    <property type="entry name" value="Sigma3 and sigma4 domains of RNA polymerase sigma factors"/>
    <property type="match status" value="1"/>
</dbReference>
<protein>
    <submittedName>
        <fullName evidence="1">Phage protein</fullName>
    </submittedName>
</protein>
<name>A0A826HGR2_LACPA</name>
<organism evidence="1 2">
    <name type="scientific">Lacticaseibacillus paracasei subsp. paracasei 8700:2</name>
    <dbReference type="NCBI Taxonomy" id="537973"/>
    <lineage>
        <taxon>Bacteria</taxon>
        <taxon>Bacillati</taxon>
        <taxon>Bacillota</taxon>
        <taxon>Bacilli</taxon>
        <taxon>Lactobacillales</taxon>
        <taxon>Lactobacillaceae</taxon>
        <taxon>Lacticaseibacillus</taxon>
    </lineage>
</organism>
<dbReference type="InterPro" id="IPR013324">
    <property type="entry name" value="RNA_pol_sigma_r3/r4-like"/>
</dbReference>
<evidence type="ECO:0000313" key="2">
    <source>
        <dbReference type="Proteomes" id="UP000015927"/>
    </source>
</evidence>
<dbReference type="KEGG" id="lpi:LBPG_00037"/>
<dbReference type="RefSeq" id="WP_020967485.1">
    <property type="nucleotide sequence ID" value="NC_022112.1"/>
</dbReference>